<dbReference type="STRING" id="1117702.AQZ52_12425"/>
<feature type="domain" description="EF-hand" evidence="2">
    <location>
        <begin position="123"/>
        <end position="140"/>
    </location>
</feature>
<evidence type="ECO:0000259" key="2">
    <source>
        <dbReference type="Pfam" id="PF13202"/>
    </source>
</evidence>
<accession>A0A124JUN9</accession>
<dbReference type="SUPFAM" id="SSF47473">
    <property type="entry name" value="EF-hand"/>
    <property type="match status" value="1"/>
</dbReference>
<organism evidence="3 4">
    <name type="scientific">Novosphingobium fuchskuhlense</name>
    <dbReference type="NCBI Taxonomy" id="1117702"/>
    <lineage>
        <taxon>Bacteria</taxon>
        <taxon>Pseudomonadati</taxon>
        <taxon>Pseudomonadota</taxon>
        <taxon>Alphaproteobacteria</taxon>
        <taxon>Sphingomonadales</taxon>
        <taxon>Sphingomonadaceae</taxon>
        <taxon>Novosphingobium</taxon>
    </lineage>
</organism>
<dbReference type="Gene3D" id="1.10.238.10">
    <property type="entry name" value="EF-hand"/>
    <property type="match status" value="1"/>
</dbReference>
<name>A0A124JUN9_9SPHN</name>
<sequence>MNRMLVGALGALLLVASGLFWWQGRAAVTPPAAPSHLALASAAPADEALPDSDAGDAVGPGLPEASEQSREAKRFDRLDKNRDGKITRTEMLSPRVKDFRKLDVDGNNLLTFDEWSVATDNRFKGADKNGDGALSREEFATTKQKAAKRPACKCK</sequence>
<dbReference type="OrthoDB" id="7391686at2"/>
<feature type="region of interest" description="Disordered" evidence="1">
    <location>
        <begin position="44"/>
        <end position="89"/>
    </location>
</feature>
<reference evidence="3 4" key="1">
    <citation type="submission" date="2015-10" db="EMBL/GenBank/DDBJ databases">
        <title>Draft genome sequence of Novosphingobium fuchskuhlense DSM 25065 isolated from a surface water sample of the southwest basin of Lake Grosse Fuchskuhle.</title>
        <authorList>
            <person name="Ruckert C."/>
            <person name="Winkler A."/>
            <person name="Glaeser J."/>
            <person name="Grossart H.-P."/>
            <person name="Kalinowski J."/>
            <person name="Glaeser S."/>
        </authorList>
    </citation>
    <scope>NUCLEOTIDE SEQUENCE [LARGE SCALE GENOMIC DNA]</scope>
    <source>
        <strain evidence="3 4">FNE08-7</strain>
    </source>
</reference>
<proteinExistence type="predicted"/>
<feature type="domain" description="EF-hand" evidence="2">
    <location>
        <begin position="97"/>
        <end position="115"/>
    </location>
</feature>
<dbReference type="RefSeq" id="WP_067911134.1">
    <property type="nucleotide sequence ID" value="NZ_KQ954245.1"/>
</dbReference>
<feature type="compositionally biased region" description="Basic and acidic residues" evidence="1">
    <location>
        <begin position="67"/>
        <end position="88"/>
    </location>
</feature>
<dbReference type="InterPro" id="IPR002048">
    <property type="entry name" value="EF_hand_dom"/>
</dbReference>
<protein>
    <recommendedName>
        <fullName evidence="2">EF-hand domain-containing protein</fullName>
    </recommendedName>
</protein>
<feature type="domain" description="EF-hand" evidence="2">
    <location>
        <begin position="74"/>
        <end position="91"/>
    </location>
</feature>
<dbReference type="PROSITE" id="PS00018">
    <property type="entry name" value="EF_HAND_1"/>
    <property type="match status" value="2"/>
</dbReference>
<dbReference type="InterPro" id="IPR018247">
    <property type="entry name" value="EF_Hand_1_Ca_BS"/>
</dbReference>
<dbReference type="Pfam" id="PF13202">
    <property type="entry name" value="EF-hand_5"/>
    <property type="match status" value="3"/>
</dbReference>
<dbReference type="InterPro" id="IPR011992">
    <property type="entry name" value="EF-hand-dom_pair"/>
</dbReference>
<evidence type="ECO:0000313" key="3">
    <source>
        <dbReference type="EMBL" id="KUR71435.1"/>
    </source>
</evidence>
<keyword evidence="4" id="KW-1185">Reference proteome</keyword>
<evidence type="ECO:0000256" key="1">
    <source>
        <dbReference type="SAM" id="MobiDB-lite"/>
    </source>
</evidence>
<dbReference type="GO" id="GO:0005509">
    <property type="term" value="F:calcium ion binding"/>
    <property type="evidence" value="ECO:0007669"/>
    <property type="project" value="InterPro"/>
</dbReference>
<gene>
    <name evidence="3" type="ORF">AQZ52_12425</name>
</gene>
<evidence type="ECO:0000313" key="4">
    <source>
        <dbReference type="Proteomes" id="UP000058012"/>
    </source>
</evidence>
<feature type="compositionally biased region" description="Basic and acidic residues" evidence="1">
    <location>
        <begin position="126"/>
        <end position="140"/>
    </location>
</feature>
<dbReference type="AlphaFoldDB" id="A0A124JUN9"/>
<comment type="caution">
    <text evidence="3">The sequence shown here is derived from an EMBL/GenBank/DDBJ whole genome shotgun (WGS) entry which is preliminary data.</text>
</comment>
<dbReference type="EMBL" id="LLZS01000007">
    <property type="protein sequence ID" value="KUR71435.1"/>
    <property type="molecule type" value="Genomic_DNA"/>
</dbReference>
<feature type="region of interest" description="Disordered" evidence="1">
    <location>
        <begin position="126"/>
        <end position="155"/>
    </location>
</feature>
<dbReference type="Proteomes" id="UP000058012">
    <property type="component" value="Unassembled WGS sequence"/>
</dbReference>
<feature type="compositionally biased region" description="Basic residues" evidence="1">
    <location>
        <begin position="145"/>
        <end position="155"/>
    </location>
</feature>